<evidence type="ECO:0000313" key="8">
    <source>
        <dbReference type="EMBL" id="CAF1540385.1"/>
    </source>
</evidence>
<proteinExistence type="predicted"/>
<evidence type="ECO:0000313" key="9">
    <source>
        <dbReference type="Proteomes" id="UP000663828"/>
    </source>
</evidence>
<keyword evidence="2 5" id="KW-0812">Transmembrane</keyword>
<dbReference type="PROSITE" id="PS50262">
    <property type="entry name" value="G_PROTEIN_RECEP_F1_2"/>
    <property type="match status" value="1"/>
</dbReference>
<evidence type="ECO:0000313" key="7">
    <source>
        <dbReference type="EMBL" id="CAF1420561.1"/>
    </source>
</evidence>
<keyword evidence="4 5" id="KW-0472">Membrane</keyword>
<evidence type="ECO:0000256" key="5">
    <source>
        <dbReference type="SAM" id="Phobius"/>
    </source>
</evidence>
<protein>
    <recommendedName>
        <fullName evidence="6">G-protein coupled receptors family 1 profile domain-containing protein</fullName>
    </recommendedName>
</protein>
<dbReference type="Proteomes" id="UP000663852">
    <property type="component" value="Unassembled WGS sequence"/>
</dbReference>
<dbReference type="EMBL" id="CAJNOJ010001051">
    <property type="protein sequence ID" value="CAF1540385.1"/>
    <property type="molecule type" value="Genomic_DNA"/>
</dbReference>
<dbReference type="SUPFAM" id="SSF81321">
    <property type="entry name" value="Family A G protein-coupled receptor-like"/>
    <property type="match status" value="1"/>
</dbReference>
<evidence type="ECO:0000256" key="4">
    <source>
        <dbReference type="ARBA" id="ARBA00023136"/>
    </source>
</evidence>
<feature type="transmembrane region" description="Helical" evidence="5">
    <location>
        <begin position="193"/>
        <end position="212"/>
    </location>
</feature>
<evidence type="ECO:0000259" key="6">
    <source>
        <dbReference type="PROSITE" id="PS50262"/>
    </source>
</evidence>
<evidence type="ECO:0000256" key="3">
    <source>
        <dbReference type="ARBA" id="ARBA00022989"/>
    </source>
</evidence>
<dbReference type="AlphaFoldDB" id="A0A815WG33"/>
<feature type="transmembrane region" description="Helical" evidence="5">
    <location>
        <begin position="17"/>
        <end position="41"/>
    </location>
</feature>
<gene>
    <name evidence="8" type="ORF">EDS130_LOCUS45275</name>
    <name evidence="7" type="ORF">XAT740_LOCUS35198</name>
</gene>
<feature type="transmembrane region" description="Helical" evidence="5">
    <location>
        <begin position="62"/>
        <end position="87"/>
    </location>
</feature>
<dbReference type="EMBL" id="CAJNOR010003506">
    <property type="protein sequence ID" value="CAF1420561.1"/>
    <property type="molecule type" value="Genomic_DNA"/>
</dbReference>
<feature type="transmembrane region" description="Helical" evidence="5">
    <location>
        <begin position="155"/>
        <end position="181"/>
    </location>
</feature>
<keyword evidence="9" id="KW-1185">Reference proteome</keyword>
<sequence length="249" mass="29238">MSFHIQTLLGDLYEINFNSLLCIPISYLFYVCVTLLYWSFVSQGFFRLSRIVYPNIQYLQSFFLYFILFFIELIFSSIILCPLLFWHCLAYFTNEYYCSIKFTNINAVLSFAFISYGSSLLLLSLIYLRIVIFLRRQPKNQSLIVKQRQHRDLAVFQRILLTVGLLVMIGIPTVVFVIIAQTTGQDYFLAFRVIWPFFSLSMMMTDILLVMFSPQLKVIIRSNRVVPSQTTTVNSIEQHHRANIPMNVF</sequence>
<dbReference type="InterPro" id="IPR017452">
    <property type="entry name" value="GPCR_Rhodpsn_7TM"/>
</dbReference>
<feature type="transmembrane region" description="Helical" evidence="5">
    <location>
        <begin position="107"/>
        <end position="134"/>
    </location>
</feature>
<comment type="caution">
    <text evidence="8">The sequence shown here is derived from an EMBL/GenBank/DDBJ whole genome shotgun (WGS) entry which is preliminary data.</text>
</comment>
<reference evidence="8" key="1">
    <citation type="submission" date="2021-02" db="EMBL/GenBank/DDBJ databases">
        <authorList>
            <person name="Nowell W R."/>
        </authorList>
    </citation>
    <scope>NUCLEOTIDE SEQUENCE</scope>
</reference>
<organism evidence="8 10">
    <name type="scientific">Adineta ricciae</name>
    <name type="common">Rotifer</name>
    <dbReference type="NCBI Taxonomy" id="249248"/>
    <lineage>
        <taxon>Eukaryota</taxon>
        <taxon>Metazoa</taxon>
        <taxon>Spiralia</taxon>
        <taxon>Gnathifera</taxon>
        <taxon>Rotifera</taxon>
        <taxon>Eurotatoria</taxon>
        <taxon>Bdelloidea</taxon>
        <taxon>Adinetida</taxon>
        <taxon>Adinetidae</taxon>
        <taxon>Adineta</taxon>
    </lineage>
</organism>
<evidence type="ECO:0000256" key="1">
    <source>
        <dbReference type="ARBA" id="ARBA00004370"/>
    </source>
</evidence>
<evidence type="ECO:0000313" key="10">
    <source>
        <dbReference type="Proteomes" id="UP000663852"/>
    </source>
</evidence>
<evidence type="ECO:0000256" key="2">
    <source>
        <dbReference type="ARBA" id="ARBA00022692"/>
    </source>
</evidence>
<dbReference type="Gene3D" id="1.20.1070.10">
    <property type="entry name" value="Rhodopsin 7-helix transmembrane proteins"/>
    <property type="match status" value="1"/>
</dbReference>
<dbReference type="Proteomes" id="UP000663828">
    <property type="component" value="Unassembled WGS sequence"/>
</dbReference>
<feature type="domain" description="G-protein coupled receptors family 1 profile" evidence="6">
    <location>
        <begin position="1"/>
        <end position="210"/>
    </location>
</feature>
<name>A0A815WG33_ADIRI</name>
<accession>A0A815WG33</accession>
<keyword evidence="3 5" id="KW-1133">Transmembrane helix</keyword>
<comment type="subcellular location">
    <subcellularLocation>
        <location evidence="1">Membrane</location>
    </subcellularLocation>
</comment>
<dbReference type="GO" id="GO:0016020">
    <property type="term" value="C:membrane"/>
    <property type="evidence" value="ECO:0007669"/>
    <property type="project" value="UniProtKB-SubCell"/>
</dbReference>